<protein>
    <submittedName>
        <fullName evidence="1">Uncharacterized protein</fullName>
    </submittedName>
</protein>
<gene>
    <name evidence="1" type="ORF">J3T88_09935</name>
</gene>
<name>A0ABS3L4K8_9STAP</name>
<proteinExistence type="predicted"/>
<evidence type="ECO:0000313" key="2">
    <source>
        <dbReference type="Proteomes" id="UP000664081"/>
    </source>
</evidence>
<dbReference type="EMBL" id="JAFNLT010000008">
    <property type="protein sequence ID" value="MBO1227621.1"/>
    <property type="molecule type" value="Genomic_DNA"/>
</dbReference>
<reference evidence="1 2" key="1">
    <citation type="submission" date="2021-03" db="EMBL/GenBank/DDBJ databases">
        <title>Staphylococci and Mammaliicocci in bats.</title>
        <authorList>
            <person name="Fountain K."/>
        </authorList>
    </citation>
    <scope>NUCLEOTIDE SEQUENCE [LARGE SCALE GENOMIC DNA]</scope>
    <source>
        <strain evidence="1 2">18_1_E_SW</strain>
    </source>
</reference>
<organism evidence="1 2">
    <name type="scientific">Staphylococcus nepalensis</name>
    <dbReference type="NCBI Taxonomy" id="214473"/>
    <lineage>
        <taxon>Bacteria</taxon>
        <taxon>Bacillati</taxon>
        <taxon>Bacillota</taxon>
        <taxon>Bacilli</taxon>
        <taxon>Bacillales</taxon>
        <taxon>Staphylococcaceae</taxon>
        <taxon>Staphylococcus</taxon>
    </lineage>
</organism>
<sequence length="70" mass="8083">MNTTAKLETKLKGINRDVVIVALSPNINEEFVLKGVERLKHVYFNIFTDHDRQVFDNQAPLRVVEAVKYP</sequence>
<accession>A0ABS3L4K8</accession>
<dbReference type="RefSeq" id="WP_207572975.1">
    <property type="nucleotide sequence ID" value="NZ_JAFNLQ010000025.1"/>
</dbReference>
<evidence type="ECO:0000313" key="1">
    <source>
        <dbReference type="EMBL" id="MBO1227621.1"/>
    </source>
</evidence>
<comment type="caution">
    <text evidence="1">The sequence shown here is derived from an EMBL/GenBank/DDBJ whole genome shotgun (WGS) entry which is preliminary data.</text>
</comment>
<dbReference type="Proteomes" id="UP000664081">
    <property type="component" value="Unassembled WGS sequence"/>
</dbReference>
<keyword evidence="2" id="KW-1185">Reference proteome</keyword>